<keyword evidence="4 12" id="KW-0812">Transmembrane</keyword>
<feature type="domain" description="G-protein coupled receptors family 2 profile 2" evidence="14">
    <location>
        <begin position="142"/>
        <end position="270"/>
    </location>
</feature>
<evidence type="ECO:0000313" key="16">
    <source>
        <dbReference type="Proteomes" id="UP001159641"/>
    </source>
</evidence>
<feature type="transmembrane region" description="Helical" evidence="12">
    <location>
        <begin position="144"/>
        <end position="167"/>
    </location>
</feature>
<dbReference type="PROSITE" id="PS50227">
    <property type="entry name" value="G_PROTEIN_RECEP_F2_3"/>
    <property type="match status" value="1"/>
</dbReference>
<keyword evidence="9" id="KW-0325">Glycoprotein</keyword>
<keyword evidence="16" id="KW-1185">Reference proteome</keyword>
<evidence type="ECO:0000256" key="8">
    <source>
        <dbReference type="ARBA" id="ARBA00023170"/>
    </source>
</evidence>
<dbReference type="GO" id="GO:0007188">
    <property type="term" value="P:adenylate cyclase-modulating G protein-coupled receptor signaling pathway"/>
    <property type="evidence" value="ECO:0007669"/>
    <property type="project" value="TreeGrafter"/>
</dbReference>
<dbReference type="Pfam" id="PF00002">
    <property type="entry name" value="7tm_2"/>
    <property type="match status" value="2"/>
</dbReference>
<dbReference type="InterPro" id="IPR001749">
    <property type="entry name" value="GPCR_2_GIP_rcpt"/>
</dbReference>
<keyword evidence="8" id="KW-0675">Receptor</keyword>
<feature type="compositionally biased region" description="Gly residues" evidence="11">
    <location>
        <begin position="289"/>
        <end position="304"/>
    </location>
</feature>
<dbReference type="InterPro" id="IPR017983">
    <property type="entry name" value="GPCR_2_secretin-like_CS"/>
</dbReference>
<feature type="region of interest" description="Disordered" evidence="11">
    <location>
        <begin position="372"/>
        <end position="395"/>
    </location>
</feature>
<dbReference type="InterPro" id="IPR001879">
    <property type="entry name" value="GPCR_2_extracellular_dom"/>
</dbReference>
<dbReference type="SMART" id="SM00008">
    <property type="entry name" value="HormR"/>
    <property type="match status" value="1"/>
</dbReference>
<dbReference type="Gene3D" id="1.20.1070.10">
    <property type="entry name" value="Rhodopsin 7-helix transmembrane proteins"/>
    <property type="match status" value="1"/>
</dbReference>
<comment type="caution">
    <text evidence="15">The sequence shown here is derived from an EMBL/GenBank/DDBJ whole genome shotgun (WGS) entry which is preliminary data.</text>
</comment>
<dbReference type="GO" id="GO:0016519">
    <property type="term" value="F:gastric inhibitory peptide receptor activity"/>
    <property type="evidence" value="ECO:0007669"/>
    <property type="project" value="InterPro"/>
</dbReference>
<dbReference type="InterPro" id="IPR050332">
    <property type="entry name" value="GPCR_2"/>
</dbReference>
<proteinExistence type="inferred from homology"/>
<dbReference type="Pfam" id="PF02793">
    <property type="entry name" value="HRM"/>
    <property type="match status" value="1"/>
</dbReference>
<evidence type="ECO:0000256" key="7">
    <source>
        <dbReference type="ARBA" id="ARBA00023136"/>
    </source>
</evidence>
<reference evidence="15 16" key="1">
    <citation type="submission" date="2022-11" db="EMBL/GenBank/DDBJ databases">
        <title>Whole genome sequence of Eschrichtius robustus ER-17-0199.</title>
        <authorList>
            <person name="Bruniche-Olsen A."/>
            <person name="Black A.N."/>
            <person name="Fields C.J."/>
            <person name="Walden K."/>
            <person name="Dewoody J.A."/>
        </authorList>
    </citation>
    <scope>NUCLEOTIDE SEQUENCE [LARGE SCALE GENOMIC DNA]</scope>
    <source>
        <strain evidence="15">ER-17-0199</strain>
        <tissue evidence="15">Blubber</tissue>
    </source>
</reference>
<evidence type="ECO:0000256" key="5">
    <source>
        <dbReference type="ARBA" id="ARBA00022989"/>
    </source>
</evidence>
<evidence type="ECO:0000256" key="10">
    <source>
        <dbReference type="ARBA" id="ARBA00023224"/>
    </source>
</evidence>
<evidence type="ECO:0000256" key="12">
    <source>
        <dbReference type="SAM" id="Phobius"/>
    </source>
</evidence>
<dbReference type="PROSITE" id="PS00649">
    <property type="entry name" value="G_PROTEIN_RECEP_F2_1"/>
    <property type="match status" value="1"/>
</dbReference>
<dbReference type="PRINTS" id="PR00249">
    <property type="entry name" value="GPCRSECRETIN"/>
</dbReference>
<evidence type="ECO:0000256" key="3">
    <source>
        <dbReference type="ARBA" id="ARBA00022475"/>
    </source>
</evidence>
<dbReference type="InterPro" id="IPR000832">
    <property type="entry name" value="GPCR_2_secretin-like"/>
</dbReference>
<accession>A0AB34G9B6</accession>
<dbReference type="SUPFAM" id="SSF111418">
    <property type="entry name" value="Hormone receptor domain"/>
    <property type="match status" value="1"/>
</dbReference>
<evidence type="ECO:0000256" key="11">
    <source>
        <dbReference type="SAM" id="MobiDB-lite"/>
    </source>
</evidence>
<dbReference type="PANTHER" id="PTHR45620">
    <property type="entry name" value="PDF RECEPTOR-LIKE PROTEIN-RELATED"/>
    <property type="match status" value="1"/>
</dbReference>
<comment type="subcellular location">
    <subcellularLocation>
        <location evidence="1">Cell membrane</location>
        <topology evidence="1">Multi-pass membrane protein</topology>
    </subcellularLocation>
</comment>
<keyword evidence="5 12" id="KW-1133">Transmembrane helix</keyword>
<comment type="similarity">
    <text evidence="2">Belongs to the G-protein coupled receptor 2 family.</text>
</comment>
<evidence type="ECO:0000256" key="6">
    <source>
        <dbReference type="ARBA" id="ARBA00023040"/>
    </source>
</evidence>
<name>A0AB34G9B6_ESCRO</name>
<dbReference type="Gene3D" id="4.10.1240.10">
    <property type="entry name" value="GPCR, family 2, extracellular hormone receptor domain"/>
    <property type="match status" value="1"/>
</dbReference>
<dbReference type="EMBL" id="JAIQCJ010002661">
    <property type="protein sequence ID" value="KAJ8775491.1"/>
    <property type="molecule type" value="Genomic_DNA"/>
</dbReference>
<evidence type="ECO:0000313" key="15">
    <source>
        <dbReference type="EMBL" id="KAJ8775491.1"/>
    </source>
</evidence>
<sequence>MPCLPHDAELSALVAATAALAVGAAAPEGGGSEGQTAGELYQRWERYRRECQATLEAAAPPAGLACNGSFDMYVCWDHTAPNATARASCPWYLPWNRHVAAGFVLRHCGSDGQWGPWRDHSQCENPEKNGVFQDQRLSLERLQVVYTVGYSLSLATLLLALLILSFFRRLRCTRNYIHINLFTSFMLRAAAILTRDRLLPPPGPHPGDQAPILWDQALAACRTAQILTQYCVGANYTWLLVEGIYLHSLLVLVGGSEEGHFRCYMLLGWAEDATDALPGLPTEVKEGGGDGGEGGWVQDGGRGAAGPLPPSTPRLARSTLTLVPLLGVHEVVFAPVTEEQARGALRLAKLSFEIFLSSFQVPKQGAGATPFDLGSSYSEGHEGYNHSLAQPQNGV</sequence>
<dbReference type="Proteomes" id="UP001159641">
    <property type="component" value="Unassembled WGS sequence"/>
</dbReference>
<feature type="region of interest" description="Disordered" evidence="11">
    <location>
        <begin position="286"/>
        <end position="312"/>
    </location>
</feature>
<organism evidence="15 16">
    <name type="scientific">Eschrichtius robustus</name>
    <name type="common">California gray whale</name>
    <name type="synonym">Eschrichtius gibbosus</name>
    <dbReference type="NCBI Taxonomy" id="9764"/>
    <lineage>
        <taxon>Eukaryota</taxon>
        <taxon>Metazoa</taxon>
        <taxon>Chordata</taxon>
        <taxon>Craniata</taxon>
        <taxon>Vertebrata</taxon>
        <taxon>Euteleostomi</taxon>
        <taxon>Mammalia</taxon>
        <taxon>Eutheria</taxon>
        <taxon>Laurasiatheria</taxon>
        <taxon>Artiodactyla</taxon>
        <taxon>Whippomorpha</taxon>
        <taxon>Cetacea</taxon>
        <taxon>Mysticeti</taxon>
        <taxon>Eschrichtiidae</taxon>
        <taxon>Eschrichtius</taxon>
    </lineage>
</organism>
<feature type="domain" description="G-protein coupled receptors family 2 profile 1" evidence="13">
    <location>
        <begin position="50"/>
        <end position="127"/>
    </location>
</feature>
<evidence type="ECO:0000256" key="9">
    <source>
        <dbReference type="ARBA" id="ARBA00023180"/>
    </source>
</evidence>
<evidence type="ECO:0008006" key="17">
    <source>
        <dbReference type="Google" id="ProtNLM"/>
    </source>
</evidence>
<dbReference type="InterPro" id="IPR036445">
    <property type="entry name" value="GPCR_2_extracell_dom_sf"/>
</dbReference>
<dbReference type="PANTHER" id="PTHR45620:SF5">
    <property type="entry name" value="GASTRIC INHIBITORY POLYPEPTIDE RECEPTOR"/>
    <property type="match status" value="1"/>
</dbReference>
<gene>
    <name evidence="15" type="ORF">J1605_016341</name>
</gene>
<dbReference type="PRINTS" id="PR01129">
    <property type="entry name" value="GIPRECEPTOR"/>
</dbReference>
<dbReference type="GO" id="GO:0007166">
    <property type="term" value="P:cell surface receptor signaling pathway"/>
    <property type="evidence" value="ECO:0007669"/>
    <property type="project" value="InterPro"/>
</dbReference>
<dbReference type="GO" id="GO:0008528">
    <property type="term" value="F:G protein-coupled peptide receptor activity"/>
    <property type="evidence" value="ECO:0007669"/>
    <property type="project" value="TreeGrafter"/>
</dbReference>
<evidence type="ECO:0000256" key="2">
    <source>
        <dbReference type="ARBA" id="ARBA00005314"/>
    </source>
</evidence>
<dbReference type="InterPro" id="IPR017981">
    <property type="entry name" value="GPCR_2-like_7TM"/>
</dbReference>
<dbReference type="GO" id="GO:0017046">
    <property type="term" value="F:peptide hormone binding"/>
    <property type="evidence" value="ECO:0007669"/>
    <property type="project" value="TreeGrafter"/>
</dbReference>
<evidence type="ECO:0000256" key="4">
    <source>
        <dbReference type="ARBA" id="ARBA00022692"/>
    </source>
</evidence>
<keyword evidence="3" id="KW-1003">Cell membrane</keyword>
<evidence type="ECO:0000256" key="1">
    <source>
        <dbReference type="ARBA" id="ARBA00004651"/>
    </source>
</evidence>
<keyword evidence="6" id="KW-0297">G-protein coupled receptor</keyword>
<keyword evidence="10" id="KW-0807">Transducer</keyword>
<protein>
    <recommendedName>
        <fullName evidence="17">Gastric inhibitory polypeptide receptor</fullName>
    </recommendedName>
</protein>
<dbReference type="PROSITE" id="PS50261">
    <property type="entry name" value="G_PROTEIN_RECEP_F2_4"/>
    <property type="match status" value="1"/>
</dbReference>
<evidence type="ECO:0000259" key="13">
    <source>
        <dbReference type="PROSITE" id="PS50227"/>
    </source>
</evidence>
<dbReference type="FunFam" id="4.10.1240.10:FF:000019">
    <property type="entry name" value="Gastric inhibitory polypeptide receptor"/>
    <property type="match status" value="1"/>
</dbReference>
<dbReference type="GO" id="GO:0005886">
    <property type="term" value="C:plasma membrane"/>
    <property type="evidence" value="ECO:0007669"/>
    <property type="project" value="UniProtKB-SubCell"/>
</dbReference>
<keyword evidence="7 12" id="KW-0472">Membrane</keyword>
<evidence type="ECO:0000259" key="14">
    <source>
        <dbReference type="PROSITE" id="PS50261"/>
    </source>
</evidence>
<dbReference type="AlphaFoldDB" id="A0AB34G9B6"/>